<keyword evidence="3" id="KW-0808">Transferase</keyword>
<protein>
    <submittedName>
        <fullName evidence="3">Receptor-interacting serine/threonine-protein kinase 1</fullName>
    </submittedName>
</protein>
<feature type="compositionally biased region" description="Low complexity" evidence="1">
    <location>
        <begin position="476"/>
        <end position="489"/>
    </location>
</feature>
<dbReference type="GO" id="GO:0016301">
    <property type="term" value="F:kinase activity"/>
    <property type="evidence" value="ECO:0007669"/>
    <property type="project" value="UniProtKB-KW"/>
</dbReference>
<sequence>MLLREKRGYPDPDLSICSQSESKPILESKRRKSEPLQKKAAKYVLYSFLMRDFKTGDGEIPDYIINCICLCFAEYDGYKGHKVKDIVTEICRRESVNFSSGDSRLLLRSKVSMLTFASRSKIPIKCLKLSDVVEKITEKALILKADVSLGVLNTLRAIEVNRWDQKLIEQDYKDLIKFIINNEKVEVARLLFPRPPVAVKDEKDLNNLQSRNISVEWIIGEHLIHTLNVTTGEWMMEFRLPGRMSAKSSSLKPISGDSDSFSSNSSLVVELLPSNLKLLKPAKLTLPHCLVLKKGCEWKAKYIAAIMKKVNLNVVNHLIMRHKSRTEGLLKGNHPLWEPQPDTPYLLNEGNCIIELRTFSWEKFDIGDEIVEGKRIVLYAAKHLTSHKAKVHIDIGYYLDLVGGEESKNLHEGLTNMWLHLRYTIHQSSYLTGHFHTFVFNKKGTLETNECSCYFKAGQESDLTDLTFGLEDGEADSAASSSDKVVDAGLSQSQKKTGDESQTVKQPLANIDPQVRTESLRNPSLPSHQATRGEAEGNPAGTEAMTKDSKVVNDSTLWDLSENLSKEWRHVGRKLKLTETDLRNIEADNKSNGQKEVVYQMLLLWKRKRGMAATNKTLRDALKAAGLMDLHDNFLKWGKFGTTSVHR</sequence>
<gene>
    <name evidence="3" type="ORF">BSL78_02295</name>
</gene>
<dbReference type="AlphaFoldDB" id="A0A2G8LKP0"/>
<feature type="region of interest" description="Disordered" evidence="1">
    <location>
        <begin position="474"/>
        <end position="548"/>
    </location>
</feature>
<evidence type="ECO:0000313" key="4">
    <source>
        <dbReference type="Proteomes" id="UP000230750"/>
    </source>
</evidence>
<dbReference type="EMBL" id="MRZV01000047">
    <property type="protein sequence ID" value="PIK60814.1"/>
    <property type="molecule type" value="Genomic_DNA"/>
</dbReference>
<keyword evidence="4" id="KW-1185">Reference proteome</keyword>
<feature type="compositionally biased region" description="Polar residues" evidence="1">
    <location>
        <begin position="516"/>
        <end position="530"/>
    </location>
</feature>
<evidence type="ECO:0000313" key="3">
    <source>
        <dbReference type="EMBL" id="PIK60814.1"/>
    </source>
</evidence>
<dbReference type="InterPro" id="IPR000488">
    <property type="entry name" value="Death_dom"/>
</dbReference>
<dbReference type="PANTHER" id="PTHR15077">
    <property type="entry name" value="FAS-ASSOCIATING DEATH DOMAIN-CONTAINING PROTEIN FADD"/>
    <property type="match status" value="1"/>
</dbReference>
<comment type="caution">
    <text evidence="3">The sequence shown here is derived from an EMBL/GenBank/DDBJ whole genome shotgun (WGS) entry which is preliminary data.</text>
</comment>
<accession>A0A2G8LKP0</accession>
<dbReference type="STRING" id="307972.A0A2G8LKP0"/>
<dbReference type="Proteomes" id="UP000230750">
    <property type="component" value="Unassembled WGS sequence"/>
</dbReference>
<feature type="domain" description="Death" evidence="2">
    <location>
        <begin position="553"/>
        <end position="638"/>
    </location>
</feature>
<dbReference type="GO" id="GO:0007165">
    <property type="term" value="P:signal transduction"/>
    <property type="evidence" value="ECO:0007669"/>
    <property type="project" value="InterPro"/>
</dbReference>
<dbReference type="Gene3D" id="1.10.533.10">
    <property type="entry name" value="Death Domain, Fas"/>
    <property type="match status" value="1"/>
</dbReference>
<keyword evidence="3" id="KW-0675">Receptor</keyword>
<dbReference type="PROSITE" id="PS50017">
    <property type="entry name" value="DEATH_DOMAIN"/>
    <property type="match status" value="1"/>
</dbReference>
<dbReference type="Gene3D" id="2.60.220.30">
    <property type="match status" value="1"/>
</dbReference>
<dbReference type="OrthoDB" id="100767at2759"/>
<dbReference type="Pfam" id="PF00531">
    <property type="entry name" value="Death"/>
    <property type="match status" value="1"/>
</dbReference>
<dbReference type="InterPro" id="IPR011029">
    <property type="entry name" value="DEATH-like_dom_sf"/>
</dbReference>
<evidence type="ECO:0000259" key="2">
    <source>
        <dbReference type="PROSITE" id="PS50017"/>
    </source>
</evidence>
<evidence type="ECO:0000256" key="1">
    <source>
        <dbReference type="SAM" id="MobiDB-lite"/>
    </source>
</evidence>
<dbReference type="PANTHER" id="PTHR15077:SF12">
    <property type="entry name" value="DEATH DOMAIN-CONTAINING PROTEIN"/>
    <property type="match status" value="1"/>
</dbReference>
<proteinExistence type="predicted"/>
<dbReference type="SMART" id="SM00005">
    <property type="entry name" value="DEATH"/>
    <property type="match status" value="1"/>
</dbReference>
<name>A0A2G8LKP0_STIJA</name>
<dbReference type="CDD" id="cd01670">
    <property type="entry name" value="Death"/>
    <property type="match status" value="1"/>
</dbReference>
<dbReference type="InterPro" id="IPR016729">
    <property type="entry name" value="FADD"/>
</dbReference>
<dbReference type="SUPFAM" id="SSF47986">
    <property type="entry name" value="DEATH domain"/>
    <property type="match status" value="1"/>
</dbReference>
<reference evidence="3 4" key="1">
    <citation type="journal article" date="2017" name="PLoS Biol.">
        <title>The sea cucumber genome provides insights into morphological evolution and visceral regeneration.</title>
        <authorList>
            <person name="Zhang X."/>
            <person name="Sun L."/>
            <person name="Yuan J."/>
            <person name="Sun Y."/>
            <person name="Gao Y."/>
            <person name="Zhang L."/>
            <person name="Li S."/>
            <person name="Dai H."/>
            <person name="Hamel J.F."/>
            <person name="Liu C."/>
            <person name="Yu Y."/>
            <person name="Liu S."/>
            <person name="Lin W."/>
            <person name="Guo K."/>
            <person name="Jin S."/>
            <person name="Xu P."/>
            <person name="Storey K.B."/>
            <person name="Huan P."/>
            <person name="Zhang T."/>
            <person name="Zhou Y."/>
            <person name="Zhang J."/>
            <person name="Lin C."/>
            <person name="Li X."/>
            <person name="Xing L."/>
            <person name="Huo D."/>
            <person name="Sun M."/>
            <person name="Wang L."/>
            <person name="Mercier A."/>
            <person name="Li F."/>
            <person name="Yang H."/>
            <person name="Xiang J."/>
        </authorList>
    </citation>
    <scope>NUCLEOTIDE SEQUENCE [LARGE SCALE GENOMIC DNA]</scope>
    <source>
        <strain evidence="3">Shaxun</strain>
        <tissue evidence="3">Muscle</tissue>
    </source>
</reference>
<organism evidence="3 4">
    <name type="scientific">Stichopus japonicus</name>
    <name type="common">Sea cucumber</name>
    <dbReference type="NCBI Taxonomy" id="307972"/>
    <lineage>
        <taxon>Eukaryota</taxon>
        <taxon>Metazoa</taxon>
        <taxon>Echinodermata</taxon>
        <taxon>Eleutherozoa</taxon>
        <taxon>Echinozoa</taxon>
        <taxon>Holothuroidea</taxon>
        <taxon>Aspidochirotacea</taxon>
        <taxon>Aspidochirotida</taxon>
        <taxon>Stichopodidae</taxon>
        <taxon>Apostichopus</taxon>
    </lineage>
</organism>
<feature type="compositionally biased region" description="Polar residues" evidence="1">
    <location>
        <begin position="490"/>
        <end position="505"/>
    </location>
</feature>
<keyword evidence="3" id="KW-0418">Kinase</keyword>